<dbReference type="Gene3D" id="3.40.50.720">
    <property type="entry name" value="NAD(P)-binding Rossmann-like Domain"/>
    <property type="match status" value="1"/>
</dbReference>
<evidence type="ECO:0000256" key="1">
    <source>
        <dbReference type="ARBA" id="ARBA00004450"/>
    </source>
</evidence>
<dbReference type="FunFam" id="3.40.50.720:FF:000366">
    <property type="entry name" value="Protein FMP52, mitochondrial"/>
    <property type="match status" value="1"/>
</dbReference>
<dbReference type="GO" id="GO:0051170">
    <property type="term" value="P:import into nucleus"/>
    <property type="evidence" value="ECO:0007669"/>
    <property type="project" value="TreeGrafter"/>
</dbReference>
<proteinExistence type="inferred from homology"/>
<dbReference type="InterPro" id="IPR014843">
    <property type="entry name" value="Him1/Fmp52"/>
</dbReference>
<dbReference type="STRING" id="1664694.A0A0N1HE38"/>
<evidence type="ECO:0000313" key="7">
    <source>
        <dbReference type="EMBL" id="KPI43110.1"/>
    </source>
</evidence>
<evidence type="ECO:0000256" key="5">
    <source>
        <dbReference type="ARBA" id="ARBA00023128"/>
    </source>
</evidence>
<evidence type="ECO:0000256" key="6">
    <source>
        <dbReference type="ARBA" id="ARBA00023136"/>
    </source>
</evidence>
<comment type="caution">
    <text evidence="7">The sequence shown here is derived from an EMBL/GenBank/DDBJ whole genome shotgun (WGS) entry which is preliminary data.</text>
</comment>
<keyword evidence="4" id="KW-0809">Transit peptide</keyword>
<evidence type="ECO:0000313" key="8">
    <source>
        <dbReference type="Proteomes" id="UP000038010"/>
    </source>
</evidence>
<dbReference type="AlphaFoldDB" id="A0A0N1HE38"/>
<evidence type="ECO:0000256" key="4">
    <source>
        <dbReference type="ARBA" id="ARBA00022946"/>
    </source>
</evidence>
<dbReference type="GeneID" id="28733629"/>
<evidence type="ECO:0000256" key="3">
    <source>
        <dbReference type="ARBA" id="ARBA00022787"/>
    </source>
</evidence>
<evidence type="ECO:0000256" key="2">
    <source>
        <dbReference type="ARBA" id="ARBA00006617"/>
    </source>
</evidence>
<accession>A0A0N1HE38</accession>
<name>A0A0N1HE38_9EURO</name>
<dbReference type="EMBL" id="LFJN01000006">
    <property type="protein sequence ID" value="KPI43110.1"/>
    <property type="molecule type" value="Genomic_DNA"/>
</dbReference>
<organism evidence="7 8">
    <name type="scientific">Cyphellophora attinorum</name>
    <dbReference type="NCBI Taxonomy" id="1664694"/>
    <lineage>
        <taxon>Eukaryota</taxon>
        <taxon>Fungi</taxon>
        <taxon>Dikarya</taxon>
        <taxon>Ascomycota</taxon>
        <taxon>Pezizomycotina</taxon>
        <taxon>Eurotiomycetes</taxon>
        <taxon>Chaetothyriomycetidae</taxon>
        <taxon>Chaetothyriales</taxon>
        <taxon>Cyphellophoraceae</taxon>
        <taxon>Cyphellophora</taxon>
    </lineage>
</organism>
<comment type="subcellular location">
    <subcellularLocation>
        <location evidence="1">Mitochondrion outer membrane</location>
        <topology evidence="1">Peripheral membrane protein</topology>
    </subcellularLocation>
</comment>
<dbReference type="Pfam" id="PF08732">
    <property type="entry name" value="HIM1"/>
    <property type="match status" value="1"/>
</dbReference>
<sequence>MATSKASTACLVGSTGLVGSHILTTLAAHPEISSVYAYTRRDNLPATTSVKPASSPKVRYISNIDTSAWHSQYPSNARVFFSALGTTARRAGSFANQRKIDYDLNVALAQAAKNAGATVYVLISTSGASVSSIWPYSRMKGELDEAVKKIGFEHTIILKPGLLVGMREDSRPGEFAARTVAGALGKVSGGWLTDGWAQDADVVARAAVVAGLQAVAGESKKGSRELGQKEIVRLGRQT</sequence>
<dbReference type="PANTHER" id="PTHR14097:SF7">
    <property type="entry name" value="OXIDOREDUCTASE HTATIP2"/>
    <property type="match status" value="1"/>
</dbReference>
<dbReference type="InterPro" id="IPR036291">
    <property type="entry name" value="NAD(P)-bd_dom_sf"/>
</dbReference>
<dbReference type="GO" id="GO:0005741">
    <property type="term" value="C:mitochondrial outer membrane"/>
    <property type="evidence" value="ECO:0007669"/>
    <property type="project" value="UniProtKB-SubCell"/>
</dbReference>
<dbReference type="PANTHER" id="PTHR14097">
    <property type="entry name" value="OXIDOREDUCTASE HTATIP2"/>
    <property type="match status" value="1"/>
</dbReference>
<reference evidence="7 8" key="1">
    <citation type="submission" date="2015-06" db="EMBL/GenBank/DDBJ databases">
        <title>Draft genome of the ant-associated black yeast Phialophora attae CBS 131958.</title>
        <authorList>
            <person name="Moreno L.F."/>
            <person name="Stielow B.J."/>
            <person name="de Hoog S."/>
            <person name="Vicente V.A."/>
            <person name="Weiss V.A."/>
            <person name="de Vries M."/>
            <person name="Cruz L.M."/>
            <person name="Souza E.M."/>
        </authorList>
    </citation>
    <scope>NUCLEOTIDE SEQUENCE [LARGE SCALE GENOMIC DNA]</scope>
    <source>
        <strain evidence="7 8">CBS 131958</strain>
    </source>
</reference>
<protein>
    <submittedName>
        <fullName evidence="7">Protein fmp52, mitochondrial</fullName>
    </submittedName>
</protein>
<comment type="similarity">
    <text evidence="2">Belongs to the FMP52 family.</text>
</comment>
<dbReference type="OrthoDB" id="430436at2759"/>
<dbReference type="RefSeq" id="XP_018003073.1">
    <property type="nucleotide sequence ID" value="XM_018141749.1"/>
</dbReference>
<keyword evidence="8" id="KW-1185">Reference proteome</keyword>
<gene>
    <name evidence="7" type="ORF">AB675_1829</name>
</gene>
<keyword evidence="6" id="KW-0472">Membrane</keyword>
<dbReference type="Proteomes" id="UP000038010">
    <property type="component" value="Unassembled WGS sequence"/>
</dbReference>
<dbReference type="SUPFAM" id="SSF51735">
    <property type="entry name" value="NAD(P)-binding Rossmann-fold domains"/>
    <property type="match status" value="1"/>
</dbReference>
<keyword evidence="3" id="KW-1000">Mitochondrion outer membrane</keyword>
<keyword evidence="5" id="KW-0496">Mitochondrion</keyword>
<dbReference type="VEuPathDB" id="FungiDB:AB675_1829"/>